<proteinExistence type="predicted"/>
<dbReference type="AlphaFoldDB" id="A0AAD5V104"/>
<name>A0AAD5V104_9APHY</name>
<accession>A0AAD5V104</accession>
<organism evidence="1 2">
    <name type="scientific">Meripilus lineatus</name>
    <dbReference type="NCBI Taxonomy" id="2056292"/>
    <lineage>
        <taxon>Eukaryota</taxon>
        <taxon>Fungi</taxon>
        <taxon>Dikarya</taxon>
        <taxon>Basidiomycota</taxon>
        <taxon>Agaricomycotina</taxon>
        <taxon>Agaricomycetes</taxon>
        <taxon>Polyporales</taxon>
        <taxon>Meripilaceae</taxon>
        <taxon>Meripilus</taxon>
    </lineage>
</organism>
<evidence type="ECO:0000313" key="1">
    <source>
        <dbReference type="EMBL" id="KAJ3481495.1"/>
    </source>
</evidence>
<dbReference type="EMBL" id="JANAWD010000318">
    <property type="protein sequence ID" value="KAJ3481495.1"/>
    <property type="molecule type" value="Genomic_DNA"/>
</dbReference>
<comment type="caution">
    <text evidence="1">The sequence shown here is derived from an EMBL/GenBank/DDBJ whole genome shotgun (WGS) entry which is preliminary data.</text>
</comment>
<evidence type="ECO:0000313" key="2">
    <source>
        <dbReference type="Proteomes" id="UP001212997"/>
    </source>
</evidence>
<gene>
    <name evidence="1" type="ORF">NLI96_g7623</name>
</gene>
<keyword evidence="2" id="KW-1185">Reference proteome</keyword>
<reference evidence="1" key="1">
    <citation type="submission" date="2022-07" db="EMBL/GenBank/DDBJ databases">
        <title>Genome Sequence of Physisporinus lineatus.</title>
        <authorList>
            <person name="Buettner E."/>
        </authorList>
    </citation>
    <scope>NUCLEOTIDE SEQUENCE</scope>
    <source>
        <strain evidence="1">VT162</strain>
    </source>
</reference>
<dbReference type="Proteomes" id="UP001212997">
    <property type="component" value="Unassembled WGS sequence"/>
</dbReference>
<protein>
    <submittedName>
        <fullName evidence="1">Uncharacterized protein</fullName>
    </submittedName>
</protein>
<sequence length="152" mass="16700">MKSQSLRSNISPFIVHFPRESPQEGRLPITFYSHSHGVHPHDNRVTAVCLPHGSRLLWASLGPVPPVSRSSELLPLRHYPQTTGDHLFSTRCVLEAALYLFRFVLAFESLTASKVKVPTTTSGSSLISIPFLLASPTRDARDTQITISASGP</sequence>